<organism evidence="3 4">
    <name type="scientific">Candidatus Magasanikbacteria bacterium CG11_big_fil_rev_8_21_14_0_20_43_7</name>
    <dbReference type="NCBI Taxonomy" id="1974654"/>
    <lineage>
        <taxon>Bacteria</taxon>
        <taxon>Candidatus Magasanikiibacteriota</taxon>
    </lineage>
</organism>
<proteinExistence type="predicted"/>
<dbReference type="EMBL" id="PCWM01000016">
    <property type="protein sequence ID" value="PIR03346.1"/>
    <property type="molecule type" value="Genomic_DNA"/>
</dbReference>
<evidence type="ECO:0000256" key="1">
    <source>
        <dbReference type="SAM" id="Coils"/>
    </source>
</evidence>
<name>A0A2H0N5H1_9BACT</name>
<gene>
    <name evidence="3" type="ORF">COV60_00760</name>
</gene>
<reference evidence="3 4" key="1">
    <citation type="submission" date="2017-09" db="EMBL/GenBank/DDBJ databases">
        <title>Depth-based differentiation of microbial function through sediment-hosted aquifers and enrichment of novel symbionts in the deep terrestrial subsurface.</title>
        <authorList>
            <person name="Probst A.J."/>
            <person name="Ladd B."/>
            <person name="Jarett J.K."/>
            <person name="Geller-Mcgrath D.E."/>
            <person name="Sieber C.M."/>
            <person name="Emerson J.B."/>
            <person name="Anantharaman K."/>
            <person name="Thomas B.C."/>
            <person name="Malmstrom R."/>
            <person name="Stieglmeier M."/>
            <person name="Klingl A."/>
            <person name="Woyke T."/>
            <person name="Ryan C.M."/>
            <person name="Banfield J.F."/>
        </authorList>
    </citation>
    <scope>NUCLEOTIDE SEQUENCE [LARGE SCALE GENOMIC DNA]</scope>
    <source>
        <strain evidence="3">CG11_big_fil_rev_8_21_14_0_20_43_7</strain>
    </source>
</reference>
<comment type="caution">
    <text evidence="3">The sequence shown here is derived from an EMBL/GenBank/DDBJ whole genome shotgun (WGS) entry which is preliminary data.</text>
</comment>
<feature type="non-terminal residue" evidence="3">
    <location>
        <position position="966"/>
    </location>
</feature>
<protein>
    <submittedName>
        <fullName evidence="3">Uncharacterized protein</fullName>
    </submittedName>
</protein>
<dbReference type="Proteomes" id="UP000229782">
    <property type="component" value="Unassembled WGS sequence"/>
</dbReference>
<feature type="compositionally biased region" description="Basic and acidic residues" evidence="2">
    <location>
        <begin position="752"/>
        <end position="767"/>
    </location>
</feature>
<evidence type="ECO:0000313" key="3">
    <source>
        <dbReference type="EMBL" id="PIR03346.1"/>
    </source>
</evidence>
<keyword evidence="1" id="KW-0175">Coiled coil</keyword>
<feature type="coiled-coil region" evidence="1">
    <location>
        <begin position="4"/>
        <end position="62"/>
    </location>
</feature>
<sequence length="966" mass="106420">TEKIFDWEQRRDALLAEVDRVERKIGDTPPTDPTLRAIYDDVKQMRQDVEASYAMLENLEKADALLGTGPKTIQALNGLRLDNLQLDTEKINGLSYRFDLYKGTKKEEERTKAEQKEISEHQKAVDDAAEKHEFTREGIDIPDNELREMLLSKAGGVRSAMELMMRGGGVKQKPGGTFEISQDLMNQIRGMFTDQPPHLDNAKLRSFGIKSWDKFKTLWDTELAEKAAVILNTMVVQTLERRIAEQTSAWDKAKAHKWSILGRGATNAAMIGVGALGAGELVAMLSDSEDAQTSLRNTGRLAGGAAAGLTKWGTFKAFFGRESAKQKMAAREEKLHEQKREELIASVLGDMFASDGAGGFNPKRFDTQSGSFIDGNQFDGFTRLLSHTIRETSAGEESFTLNGHTFTLSGSDLMAYQRHLKSIETRNPDENMKVRLAWAIAKMKSRGAELSQPGEDPSMWDNPTLTDKFMANMQGQETKTGAVLTNVAIAGLMMTNPYARGAFGAAIMGRLAAGFGEQMFYKGERKEAVQRVEQRMAQLHTDIEDMRSLKFHAMHPDRQKEIRARVIDLKRVLHGTASPEDMAAVIYKVKRKGKKEDGTPLNPQVHMDSMKFADIQALVYEAERENIYLEEETHKAKLDHVLAAMQKTGDEVATQQEEDNTWKRRLKKGAYKYGIGALGAVGGVAIGLMAPTVVRGVADAVDYYADAFGITDADGAVYSGPARFGISPEDVNLNMKAAGLAGLAESGGTQKEMPEHFRSGDAGEAHHNTPPVAEPAPDAEPTLRGVGDTPREAAPEIVIEESPDIVKESMGTEGIKKGEGPLHAMNRLANANELDMTAKEFRAWKMDELRRMGIVVKDGKWGWPFTVHAGAKVELYTGTDGEPHVRLIGEEGKTVTSHDTYRFHSEERTAAAKLADENNIKQPENEAEYSKTRSELAEQVQTERAKIDALTAAKGKLGGSADNILS</sequence>
<accession>A0A2H0N5H1</accession>
<evidence type="ECO:0000313" key="4">
    <source>
        <dbReference type="Proteomes" id="UP000229782"/>
    </source>
</evidence>
<evidence type="ECO:0000256" key="2">
    <source>
        <dbReference type="SAM" id="MobiDB-lite"/>
    </source>
</evidence>
<dbReference type="AlphaFoldDB" id="A0A2H0N5H1"/>
<feature type="non-terminal residue" evidence="3">
    <location>
        <position position="1"/>
    </location>
</feature>
<feature type="region of interest" description="Disordered" evidence="2">
    <location>
        <begin position="747"/>
        <end position="779"/>
    </location>
</feature>